<feature type="signal peptide" evidence="2">
    <location>
        <begin position="1"/>
        <end position="18"/>
    </location>
</feature>
<dbReference type="AlphaFoldDB" id="A0AAV4SQB2"/>
<feature type="transmembrane region" description="Helical" evidence="1">
    <location>
        <begin position="601"/>
        <end position="622"/>
    </location>
</feature>
<evidence type="ECO:0000256" key="1">
    <source>
        <dbReference type="SAM" id="Phobius"/>
    </source>
</evidence>
<accession>A0AAV4SQB2</accession>
<keyword evidence="1" id="KW-1133">Transmembrane helix</keyword>
<evidence type="ECO:0000313" key="5">
    <source>
        <dbReference type="Proteomes" id="UP001054837"/>
    </source>
</evidence>
<feature type="transmembrane region" description="Helical" evidence="1">
    <location>
        <begin position="701"/>
        <end position="725"/>
    </location>
</feature>
<gene>
    <name evidence="4" type="primary">nrf-6</name>
    <name evidence="4" type="ORF">CDAR_184911</name>
</gene>
<feature type="transmembrane region" description="Helical" evidence="1">
    <location>
        <begin position="670"/>
        <end position="689"/>
    </location>
</feature>
<dbReference type="Pfam" id="PF01757">
    <property type="entry name" value="Acyl_transf_3"/>
    <property type="match status" value="1"/>
</dbReference>
<dbReference type="EMBL" id="BPLQ01008196">
    <property type="protein sequence ID" value="GIY35647.1"/>
    <property type="molecule type" value="Genomic_DNA"/>
</dbReference>
<comment type="caution">
    <text evidence="4">The sequence shown here is derived from an EMBL/GenBank/DDBJ whole genome shotgun (WGS) entry which is preliminary data.</text>
</comment>
<dbReference type="GO" id="GO:0016747">
    <property type="term" value="F:acyltransferase activity, transferring groups other than amino-acyl groups"/>
    <property type="evidence" value="ECO:0007669"/>
    <property type="project" value="InterPro"/>
</dbReference>
<dbReference type="Pfam" id="PF20146">
    <property type="entry name" value="NRF"/>
    <property type="match status" value="1"/>
</dbReference>
<keyword evidence="5" id="KW-1185">Reference proteome</keyword>
<feature type="transmembrane region" description="Helical" evidence="1">
    <location>
        <begin position="346"/>
        <end position="366"/>
    </location>
</feature>
<feature type="chain" id="PRO_5043349244" evidence="2">
    <location>
        <begin position="19"/>
        <end position="742"/>
    </location>
</feature>
<dbReference type="Proteomes" id="UP001054837">
    <property type="component" value="Unassembled WGS sequence"/>
</dbReference>
<name>A0AAV4SQB2_9ARAC</name>
<feature type="transmembrane region" description="Helical" evidence="1">
    <location>
        <begin position="511"/>
        <end position="533"/>
    </location>
</feature>
<dbReference type="PANTHER" id="PTHR11161:SF0">
    <property type="entry name" value="O-ACYLTRANSFERASE LIKE PROTEIN"/>
    <property type="match status" value="1"/>
</dbReference>
<evidence type="ECO:0000259" key="3">
    <source>
        <dbReference type="SMART" id="SM00703"/>
    </source>
</evidence>
<keyword evidence="2" id="KW-0732">Signal</keyword>
<feature type="transmembrane region" description="Helical" evidence="1">
    <location>
        <begin position="386"/>
        <end position="406"/>
    </location>
</feature>
<dbReference type="InterPro" id="IPR052728">
    <property type="entry name" value="O2_lipid_transport_reg"/>
</dbReference>
<sequence>MLKYFLLVTLFCLYEAEGDDTNVFEKLSELNEKWLQAHSMPEAATLLKLPPYVDQIRGPDSSVSVSKIPLLKNETYPTPEGSIKSCKDVFYLKSDWAREMLDSNGKLSSGILRGGLIWPGHFEECNSVYAPDDNNGHGGFHGKYCITSWTLEISKKYSKLPLTIGICIPDTCSENRLKNDVENALDIIEQIPILKDYSLNLTLKEITCKLREKELDVGSTIYIVFVCCFVLLVVLGSAMTVKNYKRKQHVTNMAEERNAQGADRNSDLTETSAINSTRKSYDSCQDMSSLIENPELGLSSVSFQKKKEYPIMKRILLCFSAIENGQKILNTNTSEGQLRSVHGIRFLSLTWVILGHTYISSMNMIGNRIDVLKEIDSVPFQVLLQAPFAVDSFFLLGGFLLAYLFLKEADKKSGKISWLYFYIHRLWRITPAYMVVVFFYIFVFKYVGSGPFWDDNHCDDAHTSWWKYLLYINNFIPIHKMCIGWSWYLANDMQFYLISPLFLYPLWRWPRVGFSILALTLISTWTATGVLSYKYDLIPMFVGATHAKDFNAYAEKMWNSFDLIYDKPYCRIAPYIIGIILGFILNRINKRKNFMNWWQQTLGWTVAAFCSLSVVFGLYHVQMDRLTAAFYNALCRSSFSIGLAWIIFVCETGHGSFIAKILSWRALIPLSRITFCAYLVHPILIHGYYYAYRSAIHFTELFMVTNFMGFFIMSYGIAFFFSLTFESPLTNLEKLVLKNKSR</sequence>
<feature type="transmembrane region" description="Helical" evidence="1">
    <location>
        <begin position="426"/>
        <end position="448"/>
    </location>
</feature>
<feature type="transmembrane region" description="Helical" evidence="1">
    <location>
        <begin position="221"/>
        <end position="241"/>
    </location>
</feature>
<dbReference type="PANTHER" id="PTHR11161">
    <property type="entry name" value="O-ACYLTRANSFERASE"/>
    <property type="match status" value="1"/>
</dbReference>
<dbReference type="SMART" id="SM00703">
    <property type="entry name" value="NRF"/>
    <property type="match status" value="1"/>
</dbReference>
<keyword evidence="1" id="KW-0812">Transmembrane</keyword>
<dbReference type="InterPro" id="IPR002656">
    <property type="entry name" value="Acyl_transf_3_dom"/>
</dbReference>
<reference evidence="4 5" key="1">
    <citation type="submission" date="2021-06" db="EMBL/GenBank/DDBJ databases">
        <title>Caerostris darwini draft genome.</title>
        <authorList>
            <person name="Kono N."/>
            <person name="Arakawa K."/>
        </authorList>
    </citation>
    <scope>NUCLEOTIDE SEQUENCE [LARGE SCALE GENOMIC DNA]</scope>
</reference>
<evidence type="ECO:0000256" key="2">
    <source>
        <dbReference type="SAM" id="SignalP"/>
    </source>
</evidence>
<proteinExistence type="predicted"/>
<feature type="transmembrane region" description="Helical" evidence="1">
    <location>
        <begin position="572"/>
        <end position="589"/>
    </location>
</feature>
<dbReference type="InterPro" id="IPR006621">
    <property type="entry name" value="Nose-resist-to-fluoxetine_N"/>
</dbReference>
<protein>
    <submittedName>
        <fullName evidence="4">Nose resistant to fluoxetine protein 6</fullName>
    </submittedName>
</protein>
<feature type="transmembrane region" description="Helical" evidence="1">
    <location>
        <begin position="468"/>
        <end position="490"/>
    </location>
</feature>
<feature type="domain" description="Nose resistant-to-fluoxetine protein N-terminal" evidence="3">
    <location>
        <begin position="79"/>
        <end position="202"/>
    </location>
</feature>
<evidence type="ECO:0000313" key="4">
    <source>
        <dbReference type="EMBL" id="GIY35647.1"/>
    </source>
</evidence>
<organism evidence="4 5">
    <name type="scientific">Caerostris darwini</name>
    <dbReference type="NCBI Taxonomy" id="1538125"/>
    <lineage>
        <taxon>Eukaryota</taxon>
        <taxon>Metazoa</taxon>
        <taxon>Ecdysozoa</taxon>
        <taxon>Arthropoda</taxon>
        <taxon>Chelicerata</taxon>
        <taxon>Arachnida</taxon>
        <taxon>Araneae</taxon>
        <taxon>Araneomorphae</taxon>
        <taxon>Entelegynae</taxon>
        <taxon>Araneoidea</taxon>
        <taxon>Araneidae</taxon>
        <taxon>Caerostris</taxon>
    </lineage>
</organism>
<keyword evidence="1" id="KW-0472">Membrane</keyword>